<dbReference type="Proteomes" id="UP001597286">
    <property type="component" value="Unassembled WGS sequence"/>
</dbReference>
<protein>
    <recommendedName>
        <fullName evidence="4">Transposase</fullName>
    </recommendedName>
</protein>
<accession>A0ABW4P5K4</accession>
<reference evidence="3" key="1">
    <citation type="journal article" date="2019" name="Int. J. Syst. Evol. Microbiol.">
        <title>The Global Catalogue of Microorganisms (GCM) 10K type strain sequencing project: providing services to taxonomists for standard genome sequencing and annotation.</title>
        <authorList>
            <consortium name="The Broad Institute Genomics Platform"/>
            <consortium name="The Broad Institute Genome Sequencing Center for Infectious Disease"/>
            <person name="Wu L."/>
            <person name="Ma J."/>
        </authorList>
    </citation>
    <scope>NUCLEOTIDE SEQUENCE [LARGE SCALE GENOMIC DNA]</scope>
    <source>
        <strain evidence="3">DT72</strain>
    </source>
</reference>
<evidence type="ECO:0000313" key="3">
    <source>
        <dbReference type="Proteomes" id="UP001597286"/>
    </source>
</evidence>
<proteinExistence type="predicted"/>
<keyword evidence="3" id="KW-1185">Reference proteome</keyword>
<dbReference type="RefSeq" id="WP_378485453.1">
    <property type="nucleotide sequence ID" value="NZ_JBHUFB010000010.1"/>
</dbReference>
<evidence type="ECO:0008006" key="4">
    <source>
        <dbReference type="Google" id="ProtNLM"/>
    </source>
</evidence>
<gene>
    <name evidence="2" type="ORF">ACFSJG_12015</name>
</gene>
<name>A0ABW4P5K4_9NOCA</name>
<evidence type="ECO:0000256" key="1">
    <source>
        <dbReference type="SAM" id="MobiDB-lite"/>
    </source>
</evidence>
<sequence length="70" mass="7602">MQSADTSVSWGPHEPSRIRDSRCTTRAGALRRPTRLLFDENKLPGGTNGYTTSWGTNAHGKMAGCPPSRT</sequence>
<feature type="region of interest" description="Disordered" evidence="1">
    <location>
        <begin position="39"/>
        <end position="70"/>
    </location>
</feature>
<dbReference type="EMBL" id="JBHUFB010000010">
    <property type="protein sequence ID" value="MFD1812944.1"/>
    <property type="molecule type" value="Genomic_DNA"/>
</dbReference>
<comment type="caution">
    <text evidence="2">The sequence shown here is derived from an EMBL/GenBank/DDBJ whole genome shotgun (WGS) entry which is preliminary data.</text>
</comment>
<evidence type="ECO:0000313" key="2">
    <source>
        <dbReference type="EMBL" id="MFD1812944.1"/>
    </source>
</evidence>
<feature type="compositionally biased region" description="Basic and acidic residues" evidence="1">
    <location>
        <begin position="14"/>
        <end position="23"/>
    </location>
</feature>
<organism evidence="2 3">
    <name type="scientific">Rhodococcus gannanensis</name>
    <dbReference type="NCBI Taxonomy" id="1960308"/>
    <lineage>
        <taxon>Bacteria</taxon>
        <taxon>Bacillati</taxon>
        <taxon>Actinomycetota</taxon>
        <taxon>Actinomycetes</taxon>
        <taxon>Mycobacteriales</taxon>
        <taxon>Nocardiaceae</taxon>
        <taxon>Rhodococcus</taxon>
    </lineage>
</organism>
<feature type="region of interest" description="Disordered" evidence="1">
    <location>
        <begin position="1"/>
        <end position="26"/>
    </location>
</feature>